<evidence type="ECO:0000256" key="1">
    <source>
        <dbReference type="ARBA" id="ARBA00004141"/>
    </source>
</evidence>
<dbReference type="OrthoDB" id="40134at2759"/>
<feature type="transmembrane region" description="Helical" evidence="8">
    <location>
        <begin position="182"/>
        <end position="203"/>
    </location>
</feature>
<comment type="similarity">
    <text evidence="2">Belongs to the amino acid/polyamine transporter 2 family.</text>
</comment>
<feature type="transmembrane region" description="Helical" evidence="8">
    <location>
        <begin position="108"/>
        <end position="138"/>
    </location>
</feature>
<dbReference type="Pfam" id="PF01490">
    <property type="entry name" value="Aa_trans"/>
    <property type="match status" value="1"/>
</dbReference>
<evidence type="ECO:0000256" key="2">
    <source>
        <dbReference type="ARBA" id="ARBA00008066"/>
    </source>
</evidence>
<evidence type="ECO:0000256" key="4">
    <source>
        <dbReference type="ARBA" id="ARBA00022692"/>
    </source>
</evidence>
<name>A0A1X2I622_9FUNG</name>
<comment type="subcellular location">
    <subcellularLocation>
        <location evidence="1">Membrane</location>
        <topology evidence="1">Multi-pass membrane protein</topology>
    </subcellularLocation>
</comment>
<feature type="transmembrane region" description="Helical" evidence="8">
    <location>
        <begin position="349"/>
        <end position="369"/>
    </location>
</feature>
<dbReference type="GO" id="GO:0015179">
    <property type="term" value="F:L-amino acid transmembrane transporter activity"/>
    <property type="evidence" value="ECO:0007669"/>
    <property type="project" value="TreeGrafter"/>
</dbReference>
<evidence type="ECO:0000256" key="5">
    <source>
        <dbReference type="ARBA" id="ARBA00022970"/>
    </source>
</evidence>
<dbReference type="InterPro" id="IPR013057">
    <property type="entry name" value="AA_transpt_TM"/>
</dbReference>
<gene>
    <name evidence="10" type="ORF">BCR42DRAFT_422845</name>
</gene>
<dbReference type="GO" id="GO:0005774">
    <property type="term" value="C:vacuolar membrane"/>
    <property type="evidence" value="ECO:0007669"/>
    <property type="project" value="TreeGrafter"/>
</dbReference>
<keyword evidence="7 8" id="KW-0472">Membrane</keyword>
<evidence type="ECO:0000313" key="11">
    <source>
        <dbReference type="Proteomes" id="UP000193560"/>
    </source>
</evidence>
<sequence length="437" mass="47745">MSMQEKKGDAISYEGSIAEDVYSESYNGEAFIDVDRSQAGSSFWAYFNIVCVIAGTGTLGLPYALKQGGWFGLFILFLAWFMSTYTAIILIKCLYVKGNKRLHNYKDVATAAFGAIGGWVSFFFNAWITLGAPILYMVLSGQNLNQLCKGTVGEIGDIYWTIISCVIVAIPFVLVKNMKEVAFMSAFGAVATAIVVIIVLIVSCIDQTHFTAEQAATHTHQSVIWSQFPIALATISFSFGGNIVYPHVEASMKKPKDWSKVAAAGLGTCAALYFLTAIPGYYIFGDAVESPVYNSISDGVPKIIAIILMTIHVIMAAPILVTSFSLDCEEMANISVERFGKWGEFAIRAALRVLIIVFVGVIACVFTNFAALMSLIGAFANCLLIFIFPVLFYFRLTGFRNKPIYELAWCGLIVLLGIVGLIFGSWSSIDALREAFK</sequence>
<dbReference type="EMBL" id="MCGE01000025">
    <property type="protein sequence ID" value="ORZ10148.1"/>
    <property type="molecule type" value="Genomic_DNA"/>
</dbReference>
<feature type="transmembrane region" description="Helical" evidence="8">
    <location>
        <begin position="223"/>
        <end position="245"/>
    </location>
</feature>
<keyword evidence="4 8" id="KW-0812">Transmembrane</keyword>
<keyword evidence="3" id="KW-0813">Transport</keyword>
<comment type="caution">
    <text evidence="10">The sequence shown here is derived from an EMBL/GenBank/DDBJ whole genome shotgun (WGS) entry which is preliminary data.</text>
</comment>
<organism evidence="10 11">
    <name type="scientific">Absidia repens</name>
    <dbReference type="NCBI Taxonomy" id="90262"/>
    <lineage>
        <taxon>Eukaryota</taxon>
        <taxon>Fungi</taxon>
        <taxon>Fungi incertae sedis</taxon>
        <taxon>Mucoromycota</taxon>
        <taxon>Mucoromycotina</taxon>
        <taxon>Mucoromycetes</taxon>
        <taxon>Mucorales</taxon>
        <taxon>Cunninghamellaceae</taxon>
        <taxon>Absidia</taxon>
    </lineage>
</organism>
<feature type="transmembrane region" description="Helical" evidence="8">
    <location>
        <begin position="406"/>
        <end position="429"/>
    </location>
</feature>
<feature type="transmembrane region" description="Helical" evidence="8">
    <location>
        <begin position="43"/>
        <end position="65"/>
    </location>
</feature>
<accession>A0A1X2I622</accession>
<evidence type="ECO:0000259" key="9">
    <source>
        <dbReference type="Pfam" id="PF01490"/>
    </source>
</evidence>
<dbReference type="PANTHER" id="PTHR22950:SF692">
    <property type="entry name" value="TRANSMEMBRANE AMINO ACID TRANSPORTER FAMILY PROTEIN"/>
    <property type="match status" value="1"/>
</dbReference>
<reference evidence="10 11" key="1">
    <citation type="submission" date="2016-07" db="EMBL/GenBank/DDBJ databases">
        <title>Pervasive Adenine N6-methylation of Active Genes in Fungi.</title>
        <authorList>
            <consortium name="DOE Joint Genome Institute"/>
            <person name="Mondo S.J."/>
            <person name="Dannebaum R.O."/>
            <person name="Kuo R.C."/>
            <person name="Labutti K."/>
            <person name="Haridas S."/>
            <person name="Kuo A."/>
            <person name="Salamov A."/>
            <person name="Ahrendt S.R."/>
            <person name="Lipzen A."/>
            <person name="Sullivan W."/>
            <person name="Andreopoulos W.B."/>
            <person name="Clum A."/>
            <person name="Lindquist E."/>
            <person name="Daum C."/>
            <person name="Ramamoorthy G.K."/>
            <person name="Gryganskyi A."/>
            <person name="Culley D."/>
            <person name="Magnuson J.K."/>
            <person name="James T.Y."/>
            <person name="O'Malley M.A."/>
            <person name="Stajich J.E."/>
            <person name="Spatafora J.W."/>
            <person name="Visel A."/>
            <person name="Grigoriev I.V."/>
        </authorList>
    </citation>
    <scope>NUCLEOTIDE SEQUENCE [LARGE SCALE GENOMIC DNA]</scope>
    <source>
        <strain evidence="10 11">NRRL 1336</strain>
    </source>
</reference>
<feature type="transmembrane region" description="Helical" evidence="8">
    <location>
        <begin position="261"/>
        <end position="283"/>
    </location>
</feature>
<dbReference type="Gene3D" id="1.20.1740.10">
    <property type="entry name" value="Amino acid/polyamine transporter I"/>
    <property type="match status" value="1"/>
</dbReference>
<feature type="transmembrane region" description="Helical" evidence="8">
    <location>
        <begin position="375"/>
        <end position="394"/>
    </location>
</feature>
<dbReference type="STRING" id="90262.A0A1X2I622"/>
<feature type="transmembrane region" description="Helical" evidence="8">
    <location>
        <begin position="303"/>
        <end position="328"/>
    </location>
</feature>
<dbReference type="Proteomes" id="UP000193560">
    <property type="component" value="Unassembled WGS sequence"/>
</dbReference>
<keyword evidence="6 8" id="KW-1133">Transmembrane helix</keyword>
<evidence type="ECO:0000313" key="10">
    <source>
        <dbReference type="EMBL" id="ORZ10148.1"/>
    </source>
</evidence>
<proteinExistence type="inferred from homology"/>
<protein>
    <submittedName>
        <fullName evidence="10">Transmembrane amino acid transporter protein-domain-containing protein</fullName>
    </submittedName>
</protein>
<feature type="transmembrane region" description="Helical" evidence="8">
    <location>
        <begin position="158"/>
        <end position="175"/>
    </location>
</feature>
<keyword evidence="11" id="KW-1185">Reference proteome</keyword>
<dbReference type="PANTHER" id="PTHR22950">
    <property type="entry name" value="AMINO ACID TRANSPORTER"/>
    <property type="match status" value="1"/>
</dbReference>
<evidence type="ECO:0000256" key="7">
    <source>
        <dbReference type="ARBA" id="ARBA00023136"/>
    </source>
</evidence>
<feature type="transmembrane region" description="Helical" evidence="8">
    <location>
        <begin position="71"/>
        <end position="96"/>
    </location>
</feature>
<evidence type="ECO:0000256" key="6">
    <source>
        <dbReference type="ARBA" id="ARBA00022989"/>
    </source>
</evidence>
<dbReference type="AlphaFoldDB" id="A0A1X2I622"/>
<evidence type="ECO:0000256" key="3">
    <source>
        <dbReference type="ARBA" id="ARBA00022448"/>
    </source>
</evidence>
<keyword evidence="5" id="KW-0029">Amino-acid transport</keyword>
<evidence type="ECO:0000256" key="8">
    <source>
        <dbReference type="SAM" id="Phobius"/>
    </source>
</evidence>
<feature type="domain" description="Amino acid transporter transmembrane" evidence="9">
    <location>
        <begin position="41"/>
        <end position="428"/>
    </location>
</feature>